<dbReference type="EMBL" id="CP015163">
    <property type="protein sequence ID" value="AXB42080.1"/>
    <property type="molecule type" value="Genomic_DNA"/>
</dbReference>
<dbReference type="PROSITE" id="PS00622">
    <property type="entry name" value="HTH_LUXR_1"/>
    <property type="match status" value="1"/>
</dbReference>
<dbReference type="InterPro" id="IPR000792">
    <property type="entry name" value="Tscrpt_reg_LuxR_C"/>
</dbReference>
<name>A0A344L206_9PSEU</name>
<evidence type="ECO:0000313" key="5">
    <source>
        <dbReference type="Proteomes" id="UP000250434"/>
    </source>
</evidence>
<dbReference type="Proteomes" id="UP000250434">
    <property type="component" value="Chromosome"/>
</dbReference>
<dbReference type="GO" id="GO:0003677">
    <property type="term" value="F:DNA binding"/>
    <property type="evidence" value="ECO:0007669"/>
    <property type="project" value="InterPro"/>
</dbReference>
<dbReference type="InterPro" id="IPR027417">
    <property type="entry name" value="P-loop_NTPase"/>
</dbReference>
<dbReference type="GO" id="GO:0005524">
    <property type="term" value="F:ATP binding"/>
    <property type="evidence" value="ECO:0007669"/>
    <property type="project" value="UniProtKB-KW"/>
</dbReference>
<dbReference type="GO" id="GO:0004016">
    <property type="term" value="F:adenylate cyclase activity"/>
    <property type="evidence" value="ECO:0007669"/>
    <property type="project" value="TreeGrafter"/>
</dbReference>
<dbReference type="KEGG" id="aab:A4R43_05680"/>
<dbReference type="GO" id="GO:0006355">
    <property type="term" value="P:regulation of DNA-templated transcription"/>
    <property type="evidence" value="ECO:0007669"/>
    <property type="project" value="InterPro"/>
</dbReference>
<evidence type="ECO:0000259" key="3">
    <source>
        <dbReference type="PROSITE" id="PS50043"/>
    </source>
</evidence>
<dbReference type="InterPro" id="IPR036388">
    <property type="entry name" value="WH-like_DNA-bd_sf"/>
</dbReference>
<dbReference type="SMART" id="SM00421">
    <property type="entry name" value="HTH_LUXR"/>
    <property type="match status" value="1"/>
</dbReference>
<dbReference type="GO" id="GO:0005737">
    <property type="term" value="C:cytoplasm"/>
    <property type="evidence" value="ECO:0007669"/>
    <property type="project" value="TreeGrafter"/>
</dbReference>
<protein>
    <recommendedName>
        <fullName evidence="3">HTH luxR-type domain-containing protein</fullName>
    </recommendedName>
</protein>
<dbReference type="InterPro" id="IPR016032">
    <property type="entry name" value="Sig_transdc_resp-reg_C-effctor"/>
</dbReference>
<dbReference type="Gene3D" id="1.10.10.10">
    <property type="entry name" value="Winged helix-like DNA-binding domain superfamily/Winged helix DNA-binding domain"/>
    <property type="match status" value="1"/>
</dbReference>
<keyword evidence="5" id="KW-1185">Reference proteome</keyword>
<sequence>MLSSAKEPKVTEQIAMVGRARARAALDAVSAPALILIGGEAGIGKTRLVSGMRHAGRRFVGRCSPLREPLPLGPVVEALGVAGGFAGLRTLLADAGPATLVIEDLHWADNATWDFLRYLCPRLPDGLRVVLTYRPEETRPIDLAAGAPAAVEITLSPLTKAEGAELAAAHLGVRAVSAAFADRLHALTAGVPFVIEEVVRALPDSTALFGDLQPSVALRGSFAQRLDRVSAPARAAVVAAAVFAVPVEEALLGTPEAVDEALEAGLLVTTGPGRFSTRHALASRAIEDLLGVAERRAAHRAAADALAKADPVPALRLAHHSREAGRVRDWVRYAVAAGEQAHRTGEGDAVVGLLAGALAAPGLTRADRLRLATLLGKVAAHGSSHDVAIKVLRASLTEDFAPVERGEIRFALAMLLCQQGGDRAEGRHQLTVAADELAPRPELAARAMAALAVAGDGTEAVAERRKWAARALALLDDVADPEVRTAVRVNHATVLVFACDPGGRAAAERVLAEPGVPAQLCRAAVNFADAAAWLGHPEDARRMLTRARALADEDEYLDAVMAGTRLRADFAAGDWAGLAERAEVVRADAWRLPEVDAEARLVLGELALARGDLVTARHELCAVAEIAAADLSMPMLLAARTALARIGPQPLTELVVAVRKQELWVWAADLVPLVVRDCDDAEGLLDEIRAGLAGLDAPLAAAGAHLTAGMVHGDETEFTAAVEGYRRLGRPYSALRAAEVFAELRLRSGDEKPLARTAAGYTALGASWDAARCAETLRRNGYRIPHRRGRRGYGQALSPREKSVAELAGRGLTNRQIAESLFLSIRTVEAHVASAMRKRRVRDRRLLAGE</sequence>
<dbReference type="PANTHER" id="PTHR16305:SF35">
    <property type="entry name" value="TRANSCRIPTIONAL ACTIVATOR DOMAIN"/>
    <property type="match status" value="1"/>
</dbReference>
<dbReference type="SUPFAM" id="SSF46894">
    <property type="entry name" value="C-terminal effector domain of the bipartite response regulators"/>
    <property type="match status" value="1"/>
</dbReference>
<evidence type="ECO:0000313" key="4">
    <source>
        <dbReference type="EMBL" id="AXB42080.1"/>
    </source>
</evidence>
<keyword evidence="1" id="KW-0547">Nucleotide-binding</keyword>
<evidence type="ECO:0000256" key="1">
    <source>
        <dbReference type="ARBA" id="ARBA00022741"/>
    </source>
</evidence>
<dbReference type="PANTHER" id="PTHR16305">
    <property type="entry name" value="TESTICULAR SOLUBLE ADENYLYL CYCLASE"/>
    <property type="match status" value="1"/>
</dbReference>
<evidence type="ECO:0000256" key="2">
    <source>
        <dbReference type="ARBA" id="ARBA00022840"/>
    </source>
</evidence>
<reference evidence="4 5" key="1">
    <citation type="submission" date="2016-04" db="EMBL/GenBank/DDBJ databases">
        <title>Complete genome sequence and analysis of deep-sea sediment isolate, Amycolatopsis sp. WP1.</title>
        <authorList>
            <person name="Wang H."/>
            <person name="Chen S."/>
            <person name="Wu Q."/>
        </authorList>
    </citation>
    <scope>NUCLEOTIDE SEQUENCE [LARGE SCALE GENOMIC DNA]</scope>
    <source>
        <strain evidence="4 5">WP1</strain>
    </source>
</reference>
<dbReference type="PROSITE" id="PS50043">
    <property type="entry name" value="HTH_LUXR_2"/>
    <property type="match status" value="1"/>
</dbReference>
<dbReference type="CDD" id="cd06170">
    <property type="entry name" value="LuxR_C_like"/>
    <property type="match status" value="1"/>
</dbReference>
<dbReference type="AlphaFoldDB" id="A0A344L206"/>
<gene>
    <name evidence="4" type="ORF">A4R43_05680</name>
</gene>
<feature type="domain" description="HTH luxR-type" evidence="3">
    <location>
        <begin position="790"/>
        <end position="850"/>
    </location>
</feature>
<dbReference type="OrthoDB" id="5476461at2"/>
<dbReference type="PRINTS" id="PR00038">
    <property type="entry name" value="HTHLUXR"/>
</dbReference>
<dbReference type="SUPFAM" id="SSF52540">
    <property type="entry name" value="P-loop containing nucleoside triphosphate hydrolases"/>
    <property type="match status" value="1"/>
</dbReference>
<proteinExistence type="predicted"/>
<organism evidence="4 5">
    <name type="scientific">Amycolatopsis albispora</name>
    <dbReference type="NCBI Taxonomy" id="1804986"/>
    <lineage>
        <taxon>Bacteria</taxon>
        <taxon>Bacillati</taxon>
        <taxon>Actinomycetota</taxon>
        <taxon>Actinomycetes</taxon>
        <taxon>Pseudonocardiales</taxon>
        <taxon>Pseudonocardiaceae</taxon>
        <taxon>Amycolatopsis</taxon>
    </lineage>
</organism>
<keyword evidence="2" id="KW-0067">ATP-binding</keyword>
<accession>A0A344L206</accession>
<dbReference type="Pfam" id="PF00196">
    <property type="entry name" value="GerE"/>
    <property type="match status" value="1"/>
</dbReference>